<feature type="compositionally biased region" description="Basic residues" evidence="1">
    <location>
        <begin position="1"/>
        <end position="14"/>
    </location>
</feature>
<accession>X6MYV2</accession>
<sequence>MPNVKVKRKFRKNKKQLDAVGNGQLKHVNGGDSNGLSPPSNSNQGRHPNGNANTNTNVKQKRGDRGNNKWTKNETKADKNAMSWKRGQNNGGSAKQHASESHNGFYHSEWYEGSQYSPSSSSSNHNSCTEEILQYKQDLHSKDINRQLQAVSQVCFIYLKKKFVICYYLQAINHKSYSYECY</sequence>
<evidence type="ECO:0000313" key="2">
    <source>
        <dbReference type="EMBL" id="ETO18669.1"/>
    </source>
</evidence>
<organism evidence="2 3">
    <name type="scientific">Reticulomyxa filosa</name>
    <dbReference type="NCBI Taxonomy" id="46433"/>
    <lineage>
        <taxon>Eukaryota</taxon>
        <taxon>Sar</taxon>
        <taxon>Rhizaria</taxon>
        <taxon>Retaria</taxon>
        <taxon>Foraminifera</taxon>
        <taxon>Monothalamids</taxon>
        <taxon>Reticulomyxidae</taxon>
        <taxon>Reticulomyxa</taxon>
    </lineage>
</organism>
<feature type="region of interest" description="Disordered" evidence="1">
    <location>
        <begin position="1"/>
        <end position="101"/>
    </location>
</feature>
<protein>
    <submittedName>
        <fullName evidence="2">Uncharacterized protein</fullName>
    </submittedName>
</protein>
<gene>
    <name evidence="2" type="ORF">RFI_18594</name>
</gene>
<evidence type="ECO:0000313" key="3">
    <source>
        <dbReference type="Proteomes" id="UP000023152"/>
    </source>
</evidence>
<dbReference type="AlphaFoldDB" id="X6MYV2"/>
<dbReference type="EMBL" id="ASPP01014574">
    <property type="protein sequence ID" value="ETO18669.1"/>
    <property type="molecule type" value="Genomic_DNA"/>
</dbReference>
<name>X6MYV2_RETFI</name>
<feature type="compositionally biased region" description="Basic and acidic residues" evidence="1">
    <location>
        <begin position="61"/>
        <end position="79"/>
    </location>
</feature>
<dbReference type="Proteomes" id="UP000023152">
    <property type="component" value="Unassembled WGS sequence"/>
</dbReference>
<keyword evidence="3" id="KW-1185">Reference proteome</keyword>
<feature type="compositionally biased region" description="Polar residues" evidence="1">
    <location>
        <begin position="34"/>
        <end position="58"/>
    </location>
</feature>
<comment type="caution">
    <text evidence="2">The sequence shown here is derived from an EMBL/GenBank/DDBJ whole genome shotgun (WGS) entry which is preliminary data.</text>
</comment>
<proteinExistence type="predicted"/>
<evidence type="ECO:0000256" key="1">
    <source>
        <dbReference type="SAM" id="MobiDB-lite"/>
    </source>
</evidence>
<reference evidence="2 3" key="1">
    <citation type="journal article" date="2013" name="Curr. Biol.">
        <title>The Genome of the Foraminiferan Reticulomyxa filosa.</title>
        <authorList>
            <person name="Glockner G."/>
            <person name="Hulsmann N."/>
            <person name="Schleicher M."/>
            <person name="Noegel A.A."/>
            <person name="Eichinger L."/>
            <person name="Gallinger C."/>
            <person name="Pawlowski J."/>
            <person name="Sierra R."/>
            <person name="Euteneuer U."/>
            <person name="Pillet L."/>
            <person name="Moustafa A."/>
            <person name="Platzer M."/>
            <person name="Groth M."/>
            <person name="Szafranski K."/>
            <person name="Schliwa M."/>
        </authorList>
    </citation>
    <scope>NUCLEOTIDE SEQUENCE [LARGE SCALE GENOMIC DNA]</scope>
</reference>